<name>A0ABW2L3J8_9BACT</name>
<gene>
    <name evidence="9" type="ORF">ACFQY0_07060</name>
</gene>
<evidence type="ECO:0000256" key="6">
    <source>
        <dbReference type="SAM" id="Phobius"/>
    </source>
</evidence>
<accession>A0ABW2L3J8</accession>
<reference evidence="10" key="1">
    <citation type="journal article" date="2019" name="Int. J. Syst. Evol. Microbiol.">
        <title>The Global Catalogue of Microorganisms (GCM) 10K type strain sequencing project: providing services to taxonomists for standard genome sequencing and annotation.</title>
        <authorList>
            <consortium name="The Broad Institute Genomics Platform"/>
            <consortium name="The Broad Institute Genome Sequencing Center for Infectious Disease"/>
            <person name="Wu L."/>
            <person name="Ma J."/>
        </authorList>
    </citation>
    <scope>NUCLEOTIDE SEQUENCE [LARGE SCALE GENOMIC DNA]</scope>
    <source>
        <strain evidence="10">CGMCC 4.1467</strain>
    </source>
</reference>
<keyword evidence="10" id="KW-1185">Reference proteome</keyword>
<dbReference type="PANTHER" id="PTHR32347">
    <property type="entry name" value="EFFLUX SYSTEM COMPONENT YKNX-RELATED"/>
    <property type="match status" value="1"/>
</dbReference>
<dbReference type="NCBIfam" id="TIGR01730">
    <property type="entry name" value="RND_mfp"/>
    <property type="match status" value="1"/>
</dbReference>
<proteinExistence type="inferred from homology"/>
<keyword evidence="6" id="KW-0812">Transmembrane</keyword>
<dbReference type="Gene3D" id="1.10.287.470">
    <property type="entry name" value="Helix hairpin bin"/>
    <property type="match status" value="1"/>
</dbReference>
<dbReference type="Proteomes" id="UP001596472">
    <property type="component" value="Unassembled WGS sequence"/>
</dbReference>
<evidence type="ECO:0000256" key="2">
    <source>
        <dbReference type="ARBA" id="ARBA00009477"/>
    </source>
</evidence>
<evidence type="ECO:0000259" key="7">
    <source>
        <dbReference type="Pfam" id="PF25917"/>
    </source>
</evidence>
<keyword evidence="3 4" id="KW-0175">Coiled coil</keyword>
<feature type="domain" description="Multidrug resistance protein MdtA-like barrel-sandwich hybrid" evidence="7">
    <location>
        <begin position="77"/>
        <end position="232"/>
    </location>
</feature>
<dbReference type="InterPro" id="IPR058792">
    <property type="entry name" value="Beta-barrel_RND_2"/>
</dbReference>
<dbReference type="Pfam" id="PF25954">
    <property type="entry name" value="Beta-barrel_RND_2"/>
    <property type="match status" value="1"/>
</dbReference>
<sequence>MKSETPLAEVLEQNRNSHPLRRWVLSALILLAIAASGIWWSKRDANDRQGPVYHTAKVVTGDVALTITTTGTLEPTNQVTIGSEVSGTVMEVYVDINDEVKAGQELAKLDTTKLAQQTEQSRAALRSAKASVSQTQATLKESEATLTRLRELHELSGGRTPSKADMDAAIATVDRAAADLESAEAQVAQTEAALKANESDLGKAILRSPVDGIVLTRSIEPGQTVAAQFQAPELFVIAEDLSKMNLIVNVAEADIGRVDTGQPATFTVDAWPKRNYQAEVRKASFGSQVTDNVVTYETELDVSNNDLSLRPGMTATAEIAVAESKGVRLVPNTALRFDPSRTAAPSGGAPKKSLVESLTPGPPRRSGGKAPKEAGNPSPGERQQIWVLRDGQPQPIPVETGLSDGRNTEIRGPGIEAGLEVILSSSSGS</sequence>
<comment type="subcellular location">
    <subcellularLocation>
        <location evidence="1">Cell envelope</location>
    </subcellularLocation>
</comment>
<dbReference type="RefSeq" id="WP_379710768.1">
    <property type="nucleotide sequence ID" value="NZ_JBHTBS010000003.1"/>
</dbReference>
<dbReference type="InterPro" id="IPR006143">
    <property type="entry name" value="RND_pump_MFP"/>
</dbReference>
<dbReference type="PANTHER" id="PTHR32347:SF14">
    <property type="entry name" value="EFFLUX SYSTEM COMPONENT YKNX-RELATED"/>
    <property type="match status" value="1"/>
</dbReference>
<keyword evidence="6" id="KW-0472">Membrane</keyword>
<organism evidence="9 10">
    <name type="scientific">Haloferula chungangensis</name>
    <dbReference type="NCBI Taxonomy" id="1048331"/>
    <lineage>
        <taxon>Bacteria</taxon>
        <taxon>Pseudomonadati</taxon>
        <taxon>Verrucomicrobiota</taxon>
        <taxon>Verrucomicrobiia</taxon>
        <taxon>Verrucomicrobiales</taxon>
        <taxon>Verrucomicrobiaceae</taxon>
        <taxon>Haloferula</taxon>
    </lineage>
</organism>
<feature type="coiled-coil region" evidence="4">
    <location>
        <begin position="132"/>
        <end position="200"/>
    </location>
</feature>
<dbReference type="Gene3D" id="2.40.30.170">
    <property type="match status" value="1"/>
</dbReference>
<feature type="transmembrane region" description="Helical" evidence="6">
    <location>
        <begin position="20"/>
        <end position="40"/>
    </location>
</feature>
<dbReference type="Gene3D" id="2.40.50.100">
    <property type="match status" value="1"/>
</dbReference>
<dbReference type="Pfam" id="PF25917">
    <property type="entry name" value="BSH_RND"/>
    <property type="match status" value="1"/>
</dbReference>
<feature type="region of interest" description="Disordered" evidence="5">
    <location>
        <begin position="337"/>
        <end position="413"/>
    </location>
</feature>
<evidence type="ECO:0000259" key="8">
    <source>
        <dbReference type="Pfam" id="PF25954"/>
    </source>
</evidence>
<evidence type="ECO:0000256" key="1">
    <source>
        <dbReference type="ARBA" id="ARBA00004196"/>
    </source>
</evidence>
<dbReference type="InterPro" id="IPR058625">
    <property type="entry name" value="MdtA-like_BSH"/>
</dbReference>
<feature type="domain" description="CusB-like beta-barrel" evidence="8">
    <location>
        <begin position="247"/>
        <end position="320"/>
    </location>
</feature>
<evidence type="ECO:0000256" key="3">
    <source>
        <dbReference type="ARBA" id="ARBA00023054"/>
    </source>
</evidence>
<comment type="caution">
    <text evidence="9">The sequence shown here is derived from an EMBL/GenBank/DDBJ whole genome shotgun (WGS) entry which is preliminary data.</text>
</comment>
<protein>
    <submittedName>
        <fullName evidence="9">Efflux RND transporter periplasmic adaptor subunit</fullName>
    </submittedName>
</protein>
<dbReference type="SUPFAM" id="SSF111369">
    <property type="entry name" value="HlyD-like secretion proteins"/>
    <property type="match status" value="1"/>
</dbReference>
<dbReference type="EMBL" id="JBHTBS010000003">
    <property type="protein sequence ID" value="MFC7336931.1"/>
    <property type="molecule type" value="Genomic_DNA"/>
</dbReference>
<dbReference type="InterPro" id="IPR050465">
    <property type="entry name" value="UPF0194_transport"/>
</dbReference>
<evidence type="ECO:0000313" key="10">
    <source>
        <dbReference type="Proteomes" id="UP001596472"/>
    </source>
</evidence>
<evidence type="ECO:0000256" key="5">
    <source>
        <dbReference type="SAM" id="MobiDB-lite"/>
    </source>
</evidence>
<evidence type="ECO:0000313" key="9">
    <source>
        <dbReference type="EMBL" id="MFC7336931.1"/>
    </source>
</evidence>
<evidence type="ECO:0000256" key="4">
    <source>
        <dbReference type="SAM" id="Coils"/>
    </source>
</evidence>
<keyword evidence="6" id="KW-1133">Transmembrane helix</keyword>
<comment type="similarity">
    <text evidence="2">Belongs to the membrane fusion protein (MFP) (TC 8.A.1) family.</text>
</comment>